<keyword evidence="2" id="KW-1185">Reference proteome</keyword>
<sequence>MENKEEQFESICASSLKPRQVMAIENGGNMEYLKISNISKVKTGKHGAAKVIVEGQYLGSGNNGVMSFNGGIKVNVVVPKKKMYDLIDFDEHNDTILVKLSAEGAHDIIELPTQNLSAEDKESLKSAFEDSQTSGKEVSFSFTTCYGYSKVDDIKMK</sequence>
<accession>A0ABQ7HW92</accession>
<evidence type="ECO:0000313" key="1">
    <source>
        <dbReference type="EMBL" id="KAF7681008.1"/>
    </source>
</evidence>
<dbReference type="Gene3D" id="2.30.30.30">
    <property type="match status" value="1"/>
</dbReference>
<dbReference type="EMBL" id="SBIQ01000279">
    <property type="protein sequence ID" value="KAF7681008.1"/>
    <property type="molecule type" value="Genomic_DNA"/>
</dbReference>
<name>A0ABQ7HW92_9MICR</name>
<dbReference type="InterPro" id="IPR014722">
    <property type="entry name" value="Rib_uL2_dom2"/>
</dbReference>
<gene>
    <name evidence="1" type="ORF">TCON_2378</name>
</gene>
<proteinExistence type="predicted"/>
<dbReference type="Proteomes" id="UP001516464">
    <property type="component" value="Unassembled WGS sequence"/>
</dbReference>
<reference evidence="1 2" key="1">
    <citation type="submission" date="2019-01" db="EMBL/GenBank/DDBJ databases">
        <title>Genomes sequencing and comparative genomics of infectious freshwater microsporidia, Cucumispora dikerogammari and Thelohania contejeani.</title>
        <authorList>
            <person name="Cormier A."/>
            <person name="Giraud I."/>
            <person name="Wattier R."/>
            <person name="Teixeira M."/>
            <person name="Grandjean F."/>
            <person name="Rigaud T."/>
            <person name="Cordaux R."/>
        </authorList>
    </citation>
    <scope>NUCLEOTIDE SEQUENCE [LARGE SCALE GENOMIC DNA]</scope>
    <source>
        <strain evidence="1">T1</strain>
        <tissue evidence="1">Spores</tissue>
    </source>
</reference>
<protein>
    <submittedName>
        <fullName evidence="1">Uncharacterized protein</fullName>
    </submittedName>
</protein>
<dbReference type="InterPro" id="IPR019769">
    <property type="entry name" value="Trans_elong_IF5A_hypusine_site"/>
</dbReference>
<organism evidence="1 2">
    <name type="scientific">Astathelohania contejeani</name>
    <dbReference type="NCBI Taxonomy" id="164912"/>
    <lineage>
        <taxon>Eukaryota</taxon>
        <taxon>Fungi</taxon>
        <taxon>Fungi incertae sedis</taxon>
        <taxon>Microsporidia</taxon>
        <taxon>Astathelohaniidae</taxon>
        <taxon>Astathelohania</taxon>
    </lineage>
</organism>
<comment type="caution">
    <text evidence="1">The sequence shown here is derived from an EMBL/GenBank/DDBJ whole genome shotgun (WGS) entry which is preliminary data.</text>
</comment>
<dbReference type="PROSITE" id="PS00302">
    <property type="entry name" value="IF5A_HYPUSINE"/>
    <property type="match status" value="1"/>
</dbReference>
<evidence type="ECO:0000313" key="2">
    <source>
        <dbReference type="Proteomes" id="UP001516464"/>
    </source>
</evidence>